<evidence type="ECO:0000313" key="3">
    <source>
        <dbReference type="Proteomes" id="UP000192596"/>
    </source>
</evidence>
<dbReference type="Proteomes" id="UP000192596">
    <property type="component" value="Unassembled WGS sequence"/>
</dbReference>
<feature type="region of interest" description="Disordered" evidence="1">
    <location>
        <begin position="86"/>
        <end position="123"/>
    </location>
</feature>
<proteinExistence type="predicted"/>
<accession>A0A1V8T1W5</accession>
<feature type="compositionally biased region" description="Basic residues" evidence="1">
    <location>
        <begin position="104"/>
        <end position="117"/>
    </location>
</feature>
<evidence type="ECO:0000313" key="2">
    <source>
        <dbReference type="EMBL" id="OQO05320.1"/>
    </source>
</evidence>
<sequence>MWSPALAHSSLEIVTANGCTPGEWHSCLCSKVPKPVDALVISEEGLLLLGDEAKQADESGSDRARVAQLYTKGRKDGEDAMNLMEWAPKKDPNGGGFETSNPQLHRRSHREAKRLRRASILQN</sequence>
<comment type="caution">
    <text evidence="2">The sequence shown here is derived from an EMBL/GenBank/DDBJ whole genome shotgun (WGS) entry which is preliminary data.</text>
</comment>
<reference evidence="3" key="1">
    <citation type="submission" date="2017-03" db="EMBL/GenBank/DDBJ databases">
        <title>Genomes of endolithic fungi from Antarctica.</title>
        <authorList>
            <person name="Coleine C."/>
            <person name="Masonjones S."/>
            <person name="Stajich J.E."/>
        </authorList>
    </citation>
    <scope>NUCLEOTIDE SEQUENCE [LARGE SCALE GENOMIC DNA]</scope>
    <source>
        <strain evidence="3">CCFEE 5527</strain>
    </source>
</reference>
<organism evidence="2 3">
    <name type="scientific">Cryoendolithus antarcticus</name>
    <dbReference type="NCBI Taxonomy" id="1507870"/>
    <lineage>
        <taxon>Eukaryota</taxon>
        <taxon>Fungi</taxon>
        <taxon>Dikarya</taxon>
        <taxon>Ascomycota</taxon>
        <taxon>Pezizomycotina</taxon>
        <taxon>Dothideomycetes</taxon>
        <taxon>Dothideomycetidae</taxon>
        <taxon>Cladosporiales</taxon>
        <taxon>Cladosporiaceae</taxon>
        <taxon>Cryoendolithus</taxon>
    </lineage>
</organism>
<dbReference type="EMBL" id="NAJO01000019">
    <property type="protein sequence ID" value="OQO05320.1"/>
    <property type="molecule type" value="Genomic_DNA"/>
</dbReference>
<keyword evidence="3" id="KW-1185">Reference proteome</keyword>
<dbReference type="AlphaFoldDB" id="A0A1V8T1W5"/>
<dbReference type="InParanoid" id="A0A1V8T1W5"/>
<gene>
    <name evidence="2" type="ORF">B0A48_09088</name>
</gene>
<name>A0A1V8T1W5_9PEZI</name>
<evidence type="ECO:0000256" key="1">
    <source>
        <dbReference type="SAM" id="MobiDB-lite"/>
    </source>
</evidence>
<protein>
    <submittedName>
        <fullName evidence="2">Uncharacterized protein</fullName>
    </submittedName>
</protein>